<evidence type="ECO:0000259" key="1">
    <source>
        <dbReference type="Pfam" id="PF00501"/>
    </source>
</evidence>
<dbReference type="RefSeq" id="WP_058929241.1">
    <property type="nucleotide sequence ID" value="NZ_CP013747.1"/>
</dbReference>
<dbReference type="Gene3D" id="3.40.50.12780">
    <property type="entry name" value="N-terminal domain of ligase-like"/>
    <property type="match status" value="1"/>
</dbReference>
<sequence>MTSTSTTQMRVFPPLDGLGQMLPRLARRWPNKVALVTDERQLTFAQLDSESSSVAVGLTRRGISAGDRVAVFAQNCWEWIVSYHAVLKIGAVVYPLNVMLTGDEVSFALKNSGAKALITSADRLEAVREALRGVDTLTLVVSFDSSDEHALPFSTLLSEDGSEFQPYSVDPSALACIAYTSGTTGRPKGAMQSHLSLVLNCAYTATMHGRNADDIVVSALPAAHVYGNVVINGTFMVGGRVVLMKRFDAPRALKHIQEHRATMFDRVPAMYAMLLAERSNHSGSAFSTSRRIEEIESVAGK</sequence>
<dbReference type="InterPro" id="IPR020845">
    <property type="entry name" value="AMP-binding_CS"/>
</dbReference>
<dbReference type="AlphaFoldDB" id="A0A0U3NT66"/>
<dbReference type="KEGG" id="psul:AU252_01655"/>
<dbReference type="Pfam" id="PF00501">
    <property type="entry name" value="AMP-binding"/>
    <property type="match status" value="1"/>
</dbReference>
<dbReference type="PROSITE" id="PS00455">
    <property type="entry name" value="AMP_BINDING"/>
    <property type="match status" value="1"/>
</dbReference>
<evidence type="ECO:0000313" key="2">
    <source>
        <dbReference type="EMBL" id="ALV40031.1"/>
    </source>
</evidence>
<evidence type="ECO:0000313" key="3">
    <source>
        <dbReference type="Proteomes" id="UP000065151"/>
    </source>
</evidence>
<gene>
    <name evidence="2" type="ORF">AU252_01655</name>
</gene>
<dbReference type="SUPFAM" id="SSF56801">
    <property type="entry name" value="Acetyl-CoA synthetase-like"/>
    <property type="match status" value="1"/>
</dbReference>
<reference evidence="2 3" key="1">
    <citation type="submission" date="2015-12" db="EMBL/GenBank/DDBJ databases">
        <authorList>
            <person name="Shamseldin A."/>
            <person name="Moawad H."/>
            <person name="Abd El-Rahim W.M."/>
            <person name="Sadowsky M.J."/>
        </authorList>
    </citation>
    <scope>NUCLEOTIDE SEQUENCE [LARGE SCALE GENOMIC DNA]</scope>
    <source>
        <strain evidence="2 3">Ar51</strain>
    </source>
</reference>
<protein>
    <recommendedName>
        <fullName evidence="1">AMP-dependent synthetase/ligase domain-containing protein</fullName>
    </recommendedName>
</protein>
<dbReference type="InterPro" id="IPR000873">
    <property type="entry name" value="AMP-dep_synth/lig_dom"/>
</dbReference>
<name>A0A0U3NT66_9MICC</name>
<dbReference type="PANTHER" id="PTHR43767:SF12">
    <property type="entry name" value="AMP-DEPENDENT SYNTHETASE AND LIGASE"/>
    <property type="match status" value="1"/>
</dbReference>
<dbReference type="Proteomes" id="UP000065151">
    <property type="component" value="Chromosome"/>
</dbReference>
<dbReference type="PANTHER" id="PTHR43767">
    <property type="entry name" value="LONG-CHAIN-FATTY-ACID--COA LIGASE"/>
    <property type="match status" value="1"/>
</dbReference>
<feature type="domain" description="AMP-dependent synthetase/ligase" evidence="1">
    <location>
        <begin position="25"/>
        <end position="279"/>
    </location>
</feature>
<organism evidence="2">
    <name type="scientific">Pseudarthrobacter sulfonivorans</name>
    <dbReference type="NCBI Taxonomy" id="121292"/>
    <lineage>
        <taxon>Bacteria</taxon>
        <taxon>Bacillati</taxon>
        <taxon>Actinomycetota</taxon>
        <taxon>Actinomycetes</taxon>
        <taxon>Micrococcales</taxon>
        <taxon>Micrococcaceae</taxon>
        <taxon>Pseudarthrobacter</taxon>
    </lineage>
</organism>
<accession>A0A0U3NT66</accession>
<dbReference type="EMBL" id="CP013747">
    <property type="protein sequence ID" value="ALV40031.1"/>
    <property type="molecule type" value="Genomic_DNA"/>
</dbReference>
<proteinExistence type="predicted"/>
<dbReference type="STRING" id="121292.AU252_01655"/>
<dbReference type="InterPro" id="IPR042099">
    <property type="entry name" value="ANL_N_sf"/>
</dbReference>
<dbReference type="InterPro" id="IPR050237">
    <property type="entry name" value="ATP-dep_AMP-bd_enzyme"/>
</dbReference>